<dbReference type="InterPro" id="IPR016187">
    <property type="entry name" value="CTDL_fold"/>
</dbReference>
<dbReference type="InterPro" id="IPR042095">
    <property type="entry name" value="SUMF_sf"/>
</dbReference>
<reference evidence="3 4" key="1">
    <citation type="submission" date="2016-10" db="EMBL/GenBank/DDBJ databases">
        <authorList>
            <person name="de Groot N.N."/>
        </authorList>
    </citation>
    <scope>NUCLEOTIDE SEQUENCE [LARGE SCALE GENOMIC DNA]</scope>
    <source>
        <strain evidence="3 4">DSM 23399</strain>
    </source>
</reference>
<dbReference type="STRING" id="237018.SAMN04489723_101334"/>
<keyword evidence="1" id="KW-0732">Signal</keyword>
<name>A0A1I0VSK6_9BACT</name>
<dbReference type="GO" id="GO:0120147">
    <property type="term" value="F:formylglycine-generating oxidase activity"/>
    <property type="evidence" value="ECO:0007669"/>
    <property type="project" value="TreeGrafter"/>
</dbReference>
<dbReference type="PANTHER" id="PTHR23150">
    <property type="entry name" value="SULFATASE MODIFYING FACTOR 1, 2"/>
    <property type="match status" value="1"/>
</dbReference>
<accession>A0A1I0VSK6</accession>
<dbReference type="RefSeq" id="WP_092894429.1">
    <property type="nucleotide sequence ID" value="NZ_FOKK01000001.1"/>
</dbReference>
<gene>
    <name evidence="3" type="ORF">SAMN04489723_101334</name>
</gene>
<keyword evidence="4" id="KW-1185">Reference proteome</keyword>
<dbReference type="PANTHER" id="PTHR23150:SF19">
    <property type="entry name" value="FORMYLGLYCINE-GENERATING ENZYME"/>
    <property type="match status" value="1"/>
</dbReference>
<sequence>MRLSNKSWGMWVAALAIVGSSILTSCNKTPGYGRRTANKPGKKSATTGAEFSFDENDSTQFFVAKNAEQIPGPNLKFIQGGRAVLGSQEEDVMAFRDNQERTVTLSNFYLDETEVTNNDYREYLFNMGKKVSADSLLKLEPKDNVWAGGEMSFNDMYQSYYFRFPGFNFYPVAGVSWTQANAYSKWRTEFVQEIIRKERGIDSTFTKTQLIERGVALADYRLPTEAEWEYAAKAMIGTQYLDENQEYGRIYPWDGRGVRNPYNVKRKGKQGDFLANFKRGRGDYGGISGGQRNDGDIIPTNVYDMAPNDFGLYHMAGNMNEWVQDIYRPLSYQDFDDLNPVRNTGVNDEQDTYQTSMLTDELRVYKGGSWRDVTYWLAPGTRRFMHQDSATNHIGFRCAMISIGEKGN</sequence>
<dbReference type="OrthoDB" id="9768004at2"/>
<evidence type="ECO:0000256" key="1">
    <source>
        <dbReference type="SAM" id="SignalP"/>
    </source>
</evidence>
<evidence type="ECO:0000313" key="4">
    <source>
        <dbReference type="Proteomes" id="UP000198790"/>
    </source>
</evidence>
<evidence type="ECO:0000259" key="2">
    <source>
        <dbReference type="Pfam" id="PF03781"/>
    </source>
</evidence>
<dbReference type="Proteomes" id="UP000198790">
    <property type="component" value="Unassembled WGS sequence"/>
</dbReference>
<dbReference type="EMBL" id="FOKK01000001">
    <property type="protein sequence ID" value="SFA78900.1"/>
    <property type="molecule type" value="Genomic_DNA"/>
</dbReference>
<evidence type="ECO:0000313" key="3">
    <source>
        <dbReference type="EMBL" id="SFA78900.1"/>
    </source>
</evidence>
<keyword evidence="3" id="KW-0449">Lipoprotein</keyword>
<dbReference type="AlphaFoldDB" id="A0A1I0VSK6"/>
<dbReference type="PROSITE" id="PS51257">
    <property type="entry name" value="PROKAR_LIPOPROTEIN"/>
    <property type="match status" value="1"/>
</dbReference>
<feature type="signal peptide" evidence="1">
    <location>
        <begin position="1"/>
        <end position="25"/>
    </location>
</feature>
<dbReference type="InterPro" id="IPR005532">
    <property type="entry name" value="SUMF_dom"/>
</dbReference>
<dbReference type="Pfam" id="PF03781">
    <property type="entry name" value="FGE-sulfatase"/>
    <property type="match status" value="1"/>
</dbReference>
<dbReference type="InterPro" id="IPR051043">
    <property type="entry name" value="Sulfatase_Mod_Factor_Kinase"/>
</dbReference>
<feature type="domain" description="Sulfatase-modifying factor enzyme-like" evidence="2">
    <location>
        <begin position="77"/>
        <end position="399"/>
    </location>
</feature>
<dbReference type="SUPFAM" id="SSF56436">
    <property type="entry name" value="C-type lectin-like"/>
    <property type="match status" value="1"/>
</dbReference>
<organism evidence="3 4">
    <name type="scientific">Algoriphagus aquimarinus</name>
    <dbReference type="NCBI Taxonomy" id="237018"/>
    <lineage>
        <taxon>Bacteria</taxon>
        <taxon>Pseudomonadati</taxon>
        <taxon>Bacteroidota</taxon>
        <taxon>Cytophagia</taxon>
        <taxon>Cytophagales</taxon>
        <taxon>Cyclobacteriaceae</taxon>
        <taxon>Algoriphagus</taxon>
    </lineage>
</organism>
<protein>
    <submittedName>
        <fullName evidence="3">Gliding motility-associated lipoprotein GldJ/gliding motility-associated lipoprotein GldJ,TIGR03530</fullName>
    </submittedName>
</protein>
<dbReference type="Gene3D" id="3.90.1580.10">
    <property type="entry name" value="paralog of FGE (formylglycine-generating enzyme)"/>
    <property type="match status" value="1"/>
</dbReference>
<dbReference type="InterPro" id="IPR019868">
    <property type="entry name" value="Glid_motil-assoc_GldJ-short"/>
</dbReference>
<proteinExistence type="predicted"/>
<dbReference type="NCBIfam" id="TIGR03530">
    <property type="entry name" value="GldJ_short"/>
    <property type="match status" value="1"/>
</dbReference>
<feature type="chain" id="PRO_5011726987" evidence="1">
    <location>
        <begin position="26"/>
        <end position="408"/>
    </location>
</feature>